<dbReference type="InterPro" id="IPR038763">
    <property type="entry name" value="DHH_sf"/>
</dbReference>
<name>A0A3B1CI74_9ZZZZ</name>
<evidence type="ECO:0000259" key="1">
    <source>
        <dbReference type="Pfam" id="PF01368"/>
    </source>
</evidence>
<sequence length="162" mass="17858">MISLLNKTWNISPPSPDTVYALVKELGISPIVAGLLVNRKVTVADEARQALEADLTKLHDPFLMLGMQKSVDRVLQSIANKEKITVFCDYDVDGVSSAAFLIHFFRDLGVDIDYYLPERMAEGYGLNANAVREIREVRGSALMITADCGITGNKEVELANQI</sequence>
<dbReference type="InterPro" id="IPR051673">
    <property type="entry name" value="SSDNA_exonuclease_RecJ"/>
</dbReference>
<proteinExistence type="predicted"/>
<feature type="non-terminal residue" evidence="2">
    <location>
        <position position="162"/>
    </location>
</feature>
<keyword evidence="2" id="KW-0540">Nuclease</keyword>
<dbReference type="AlphaFoldDB" id="A0A3B1CI74"/>
<dbReference type="Gene3D" id="3.90.1640.30">
    <property type="match status" value="1"/>
</dbReference>
<dbReference type="SUPFAM" id="SSF64182">
    <property type="entry name" value="DHH phosphoesterases"/>
    <property type="match status" value="1"/>
</dbReference>
<dbReference type="Pfam" id="PF01368">
    <property type="entry name" value="DHH"/>
    <property type="match status" value="1"/>
</dbReference>
<dbReference type="PANTHER" id="PTHR30255:SF2">
    <property type="entry name" value="SINGLE-STRANDED-DNA-SPECIFIC EXONUCLEASE RECJ"/>
    <property type="match status" value="1"/>
</dbReference>
<gene>
    <name evidence="2" type="ORF">MNBD_NITROSPINAE05-1023</name>
</gene>
<evidence type="ECO:0000313" key="2">
    <source>
        <dbReference type="EMBL" id="VAX30176.1"/>
    </source>
</evidence>
<protein>
    <submittedName>
        <fullName evidence="2">Single-stranded-DNA-specific exonuclease RecJ</fullName>
    </submittedName>
</protein>
<dbReference type="GO" id="GO:0004527">
    <property type="term" value="F:exonuclease activity"/>
    <property type="evidence" value="ECO:0007669"/>
    <property type="project" value="UniProtKB-KW"/>
</dbReference>
<keyword evidence="2" id="KW-0378">Hydrolase</keyword>
<keyword evidence="2" id="KW-0269">Exonuclease</keyword>
<reference evidence="2" key="1">
    <citation type="submission" date="2018-06" db="EMBL/GenBank/DDBJ databases">
        <authorList>
            <person name="Zhirakovskaya E."/>
        </authorList>
    </citation>
    <scope>NUCLEOTIDE SEQUENCE</scope>
</reference>
<accession>A0A3B1CI74</accession>
<feature type="domain" description="DDH" evidence="1">
    <location>
        <begin position="83"/>
        <end position="160"/>
    </location>
</feature>
<dbReference type="PANTHER" id="PTHR30255">
    <property type="entry name" value="SINGLE-STRANDED-DNA-SPECIFIC EXONUCLEASE RECJ"/>
    <property type="match status" value="1"/>
</dbReference>
<dbReference type="InterPro" id="IPR001667">
    <property type="entry name" value="DDH_dom"/>
</dbReference>
<organism evidence="2">
    <name type="scientific">hydrothermal vent metagenome</name>
    <dbReference type="NCBI Taxonomy" id="652676"/>
    <lineage>
        <taxon>unclassified sequences</taxon>
        <taxon>metagenomes</taxon>
        <taxon>ecological metagenomes</taxon>
    </lineage>
</organism>
<dbReference type="EMBL" id="UOGG01000101">
    <property type="protein sequence ID" value="VAX30176.1"/>
    <property type="molecule type" value="Genomic_DNA"/>
</dbReference>